<sequence>MLGLQDSGCHLGEQVRSMMRSLQDLKHLRRTCVAAPPSGPPAARPRACKLLIAQRERRGARLRVSDASEASSSDSACCLMGPLEDEEGSASSSPSSERSLELDSDYSEGSWLDEGVVLRRSRNVRVSSVACLRTNQISAPACPRPRPKSTSDACLERWTAFEAPGEAEGWTAALLTRGRNRQPLVLGDNSFADLVQNWMDLPDYPSDSTVPKPTSGRRLAKDLLVSMKRRLVGISRGTGAWKKTSDPAQSNRVTMQPKRLSCPVDVPRKVPFFHKSHLGLHEIDTNFYRFTALMKTGNRQPILCNDIIGYI</sequence>
<dbReference type="PANTHER" id="PTHR28615:SF1">
    <property type="entry name" value="PAK4-INHIBITOR INKA1"/>
    <property type="match status" value="1"/>
</dbReference>
<reference evidence="7" key="1">
    <citation type="journal article" date="2014" name="Science">
        <title>Nonhuman genetics. Genomic basis for the convergent evolution of electric organs.</title>
        <authorList>
            <person name="Gallant J.R."/>
            <person name="Traeger L.L."/>
            <person name="Volkening J.D."/>
            <person name="Moffett H."/>
            <person name="Chen P.H."/>
            <person name="Novina C.D."/>
            <person name="Phillips G.N.Jr."/>
            <person name="Anand R."/>
            <person name="Wells G.B."/>
            <person name="Pinch M."/>
            <person name="Guth R."/>
            <person name="Unguez G.A."/>
            <person name="Albert J.S."/>
            <person name="Zakon H.H."/>
            <person name="Samanta M.P."/>
            <person name="Sussman M.R."/>
        </authorList>
    </citation>
    <scope>NUCLEOTIDE SEQUENCE [LARGE SCALE GENOMIC DNA]</scope>
</reference>
<evidence type="ECO:0000259" key="5">
    <source>
        <dbReference type="Pfam" id="PF15342"/>
    </source>
</evidence>
<reference evidence="7" key="2">
    <citation type="journal article" date="2017" name="Sci. Adv.">
        <title>A tail of two voltages: Proteomic comparison of the three electric organs of the electric eel.</title>
        <authorList>
            <person name="Traeger L.L."/>
            <person name="Sabat G."/>
            <person name="Barrett-Wilt G.A."/>
            <person name="Wells G.B."/>
            <person name="Sussman M.R."/>
        </authorList>
    </citation>
    <scope>NUCLEOTIDE SEQUENCE [LARGE SCALE GENOMIC DNA]</scope>
</reference>
<dbReference type="Ensembl" id="ENSEEET00000037589.2">
    <property type="protein sequence ID" value="ENSEEEP00000037155.2"/>
    <property type="gene ID" value="ENSEEEG00000017649.2"/>
</dbReference>
<keyword evidence="3" id="KW-0539">Nucleus</keyword>
<dbReference type="OMA" id="FFHKSHI"/>
<dbReference type="CTD" id="692272"/>
<name>A0A4W4GKY2_ELEEL</name>
<feature type="domain" description="FAM212" evidence="5">
    <location>
        <begin position="145"/>
        <end position="203"/>
    </location>
</feature>
<dbReference type="STRING" id="8005.ENSEEEP00000037155"/>
<dbReference type="Proteomes" id="UP000314983">
    <property type="component" value="Chromosome 20"/>
</dbReference>
<dbReference type="InterPro" id="IPR039201">
    <property type="entry name" value="Inka"/>
</dbReference>
<dbReference type="GO" id="GO:0005634">
    <property type="term" value="C:nucleus"/>
    <property type="evidence" value="ECO:0007669"/>
    <property type="project" value="UniProtKB-SubCell"/>
</dbReference>
<protein>
    <recommendedName>
        <fullName evidence="5">FAM212 domain-containing protein</fullName>
    </recommendedName>
</protein>
<proteinExistence type="inferred from homology"/>
<dbReference type="Gene3D" id="3.30.200.20">
    <property type="entry name" value="Phosphorylase Kinase, domain 1"/>
    <property type="match status" value="1"/>
</dbReference>
<organism evidence="6 7">
    <name type="scientific">Electrophorus electricus</name>
    <name type="common">Electric eel</name>
    <name type="synonym">Gymnotus electricus</name>
    <dbReference type="NCBI Taxonomy" id="8005"/>
    <lineage>
        <taxon>Eukaryota</taxon>
        <taxon>Metazoa</taxon>
        <taxon>Chordata</taxon>
        <taxon>Craniata</taxon>
        <taxon>Vertebrata</taxon>
        <taxon>Euteleostomi</taxon>
        <taxon>Actinopterygii</taxon>
        <taxon>Neopterygii</taxon>
        <taxon>Teleostei</taxon>
        <taxon>Ostariophysi</taxon>
        <taxon>Gymnotiformes</taxon>
        <taxon>Gymnotoidei</taxon>
        <taxon>Gymnotidae</taxon>
        <taxon>Electrophorus</taxon>
    </lineage>
</organism>
<reference evidence="6" key="4">
    <citation type="submission" date="2025-08" db="UniProtKB">
        <authorList>
            <consortium name="Ensembl"/>
        </authorList>
    </citation>
    <scope>IDENTIFICATION</scope>
</reference>
<evidence type="ECO:0000256" key="2">
    <source>
        <dbReference type="ARBA" id="ARBA00008302"/>
    </source>
</evidence>
<feature type="region of interest" description="Disordered" evidence="4">
    <location>
        <begin position="83"/>
        <end position="104"/>
    </location>
</feature>
<dbReference type="Pfam" id="PF15342">
    <property type="entry name" value="FAM212"/>
    <property type="match status" value="1"/>
</dbReference>
<dbReference type="GO" id="GO:0030291">
    <property type="term" value="F:protein serine/threonine kinase inhibitor activity"/>
    <property type="evidence" value="ECO:0007669"/>
    <property type="project" value="InterPro"/>
</dbReference>
<dbReference type="KEGG" id="eee:113579171"/>
<dbReference type="InterPro" id="IPR029267">
    <property type="entry name" value="FAM212"/>
</dbReference>
<evidence type="ECO:0000256" key="4">
    <source>
        <dbReference type="SAM" id="MobiDB-lite"/>
    </source>
</evidence>
<dbReference type="PANTHER" id="PTHR28615">
    <property type="entry name" value="PAK4-INHIBITOR INKA1-RELATED"/>
    <property type="match status" value="1"/>
</dbReference>
<dbReference type="GeneTree" id="ENSGT00530000063849"/>
<keyword evidence="7" id="KW-1185">Reference proteome</keyword>
<dbReference type="RefSeq" id="XP_026868726.2">
    <property type="nucleotide sequence ID" value="XM_027012925.2"/>
</dbReference>
<comment type="subcellular location">
    <subcellularLocation>
        <location evidence="1">Nucleus</location>
    </subcellularLocation>
</comment>
<gene>
    <name evidence="6" type="primary">inka1a</name>
</gene>
<accession>A0A4W4GKY2</accession>
<reference evidence="6" key="5">
    <citation type="submission" date="2025-09" db="UniProtKB">
        <authorList>
            <consortium name="Ensembl"/>
        </authorList>
    </citation>
    <scope>IDENTIFICATION</scope>
</reference>
<dbReference type="AlphaFoldDB" id="A0A4W4GKY2"/>
<evidence type="ECO:0000313" key="6">
    <source>
        <dbReference type="Ensembl" id="ENSEEEP00000037155.2"/>
    </source>
</evidence>
<evidence type="ECO:0000256" key="3">
    <source>
        <dbReference type="ARBA" id="ARBA00023242"/>
    </source>
</evidence>
<dbReference type="GO" id="GO:0001502">
    <property type="term" value="P:cartilage condensation"/>
    <property type="evidence" value="ECO:0007669"/>
    <property type="project" value="Ensembl"/>
</dbReference>
<dbReference type="GeneID" id="113579171"/>
<evidence type="ECO:0000313" key="7">
    <source>
        <dbReference type="Proteomes" id="UP000314983"/>
    </source>
</evidence>
<comment type="similarity">
    <text evidence="2">Belongs to the INKA family.</text>
</comment>
<reference evidence="6" key="3">
    <citation type="submission" date="2020-05" db="EMBL/GenBank/DDBJ databases">
        <title>Electrophorus electricus (electric eel) genome, fEleEle1, primary haplotype.</title>
        <authorList>
            <person name="Myers G."/>
            <person name="Meyer A."/>
            <person name="Fedrigo O."/>
            <person name="Formenti G."/>
            <person name="Rhie A."/>
            <person name="Tracey A."/>
            <person name="Sims Y."/>
            <person name="Jarvis E.D."/>
        </authorList>
    </citation>
    <scope>NUCLEOTIDE SEQUENCE [LARGE SCALE GENOMIC DNA]</scope>
</reference>
<evidence type="ECO:0000256" key="1">
    <source>
        <dbReference type="ARBA" id="ARBA00004123"/>
    </source>
</evidence>
<dbReference type="GO" id="GO:0019901">
    <property type="term" value="F:protein kinase binding"/>
    <property type="evidence" value="ECO:0007669"/>
    <property type="project" value="TreeGrafter"/>
</dbReference>